<gene>
    <name evidence="1" type="ORF">ACH5RR_025949</name>
</gene>
<dbReference type="InterPro" id="IPR040256">
    <property type="entry name" value="At4g02000-like"/>
</dbReference>
<accession>A0ABD2Z4B2</accession>
<name>A0ABD2Z4B2_9GENT</name>
<sequence>MRVLKLISDFHVDKESLVIPVWIALDHLPLHFSDKQSLYSIASMIGQPLKIDGSTSSLSKPNVARLEVTNNGSPADDTMKPSDSNPRLLAMESLQETRAVITGQQGPGMKQSQFKLVRPMKHPHPRWELQDNLADVMVQDKHFVEHFLLREVVVDDQHAWFCCQKKKPPLKCSEILDSVKDTNVVAWEEKTRVQLADELQQFTEYLRNFKFHSNENKTNGFIEMVRRRHKKQYTITHSMVTCKAGRSSSNASSYGLNE</sequence>
<dbReference type="Proteomes" id="UP001630127">
    <property type="component" value="Unassembled WGS sequence"/>
</dbReference>
<comment type="caution">
    <text evidence="1">The sequence shown here is derived from an EMBL/GenBank/DDBJ whole genome shotgun (WGS) entry which is preliminary data.</text>
</comment>
<organism evidence="1 2">
    <name type="scientific">Cinchona calisaya</name>
    <dbReference type="NCBI Taxonomy" id="153742"/>
    <lineage>
        <taxon>Eukaryota</taxon>
        <taxon>Viridiplantae</taxon>
        <taxon>Streptophyta</taxon>
        <taxon>Embryophyta</taxon>
        <taxon>Tracheophyta</taxon>
        <taxon>Spermatophyta</taxon>
        <taxon>Magnoliopsida</taxon>
        <taxon>eudicotyledons</taxon>
        <taxon>Gunneridae</taxon>
        <taxon>Pentapetalae</taxon>
        <taxon>asterids</taxon>
        <taxon>lamiids</taxon>
        <taxon>Gentianales</taxon>
        <taxon>Rubiaceae</taxon>
        <taxon>Cinchonoideae</taxon>
        <taxon>Cinchoneae</taxon>
        <taxon>Cinchona</taxon>
    </lineage>
</organism>
<evidence type="ECO:0000313" key="1">
    <source>
        <dbReference type="EMBL" id="KAL3513232.1"/>
    </source>
</evidence>
<evidence type="ECO:0000313" key="2">
    <source>
        <dbReference type="Proteomes" id="UP001630127"/>
    </source>
</evidence>
<keyword evidence="2" id="KW-1185">Reference proteome</keyword>
<proteinExistence type="predicted"/>
<reference evidence="1 2" key="1">
    <citation type="submission" date="2024-11" db="EMBL/GenBank/DDBJ databases">
        <title>A near-complete genome assembly of Cinchona calisaya.</title>
        <authorList>
            <person name="Lian D.C."/>
            <person name="Zhao X.W."/>
            <person name="Wei L."/>
        </authorList>
    </citation>
    <scope>NUCLEOTIDE SEQUENCE [LARGE SCALE GENOMIC DNA]</scope>
    <source>
        <tissue evidence="1">Nenye</tissue>
    </source>
</reference>
<dbReference type="AlphaFoldDB" id="A0ABD2Z4B2"/>
<evidence type="ECO:0008006" key="3">
    <source>
        <dbReference type="Google" id="ProtNLM"/>
    </source>
</evidence>
<protein>
    <recommendedName>
        <fullName evidence="3">DUF4283 domain-containing protein</fullName>
    </recommendedName>
</protein>
<dbReference type="EMBL" id="JBJUIK010000011">
    <property type="protein sequence ID" value="KAL3513232.1"/>
    <property type="molecule type" value="Genomic_DNA"/>
</dbReference>
<dbReference type="PANTHER" id="PTHR31286">
    <property type="entry name" value="GLYCINE-RICH CELL WALL STRUCTURAL PROTEIN 1.8-LIKE"/>
    <property type="match status" value="1"/>
</dbReference>
<dbReference type="PANTHER" id="PTHR31286:SF180">
    <property type="entry name" value="OS10G0362600 PROTEIN"/>
    <property type="match status" value="1"/>
</dbReference>